<dbReference type="Gene3D" id="2.40.70.10">
    <property type="entry name" value="Acid Proteases"/>
    <property type="match status" value="1"/>
</dbReference>
<evidence type="ECO:0000256" key="7">
    <source>
        <dbReference type="ARBA" id="ARBA00022759"/>
    </source>
</evidence>
<evidence type="ECO:0000259" key="20">
    <source>
        <dbReference type="PROSITE" id="PS50878"/>
    </source>
</evidence>
<dbReference type="GO" id="GO:0004190">
    <property type="term" value="F:aspartic-type endopeptidase activity"/>
    <property type="evidence" value="ECO:0007669"/>
    <property type="project" value="UniProtKB-KW"/>
</dbReference>
<keyword evidence="11" id="KW-0229">DNA integration</keyword>
<dbReference type="EMBL" id="JAMFTS010000003">
    <property type="protein sequence ID" value="KAJ4780790.1"/>
    <property type="molecule type" value="Genomic_DNA"/>
</dbReference>
<keyword evidence="3" id="KW-0548">Nucleotidyltransferase</keyword>
<keyword evidence="2" id="KW-0808">Transferase</keyword>
<evidence type="ECO:0000256" key="10">
    <source>
        <dbReference type="ARBA" id="ARBA00022884"/>
    </source>
</evidence>
<keyword evidence="17" id="KW-0175">Coiled coil</keyword>
<dbReference type="SUPFAM" id="SSF56672">
    <property type="entry name" value="DNA/RNA polymerases"/>
    <property type="match status" value="1"/>
</dbReference>
<dbReference type="CDD" id="cd00303">
    <property type="entry name" value="retropepsin_like"/>
    <property type="match status" value="1"/>
</dbReference>
<feature type="coiled-coil region" evidence="17">
    <location>
        <begin position="1367"/>
        <end position="1394"/>
    </location>
</feature>
<dbReference type="Gene3D" id="3.10.10.10">
    <property type="entry name" value="HIV Type 1 Reverse Transcriptase, subunit A, domain 1"/>
    <property type="match status" value="1"/>
</dbReference>
<dbReference type="Pfam" id="PF08284">
    <property type="entry name" value="RVP_2"/>
    <property type="match status" value="1"/>
</dbReference>
<dbReference type="Gene3D" id="3.30.420.10">
    <property type="entry name" value="Ribonuclease H-like superfamily/Ribonuclease H"/>
    <property type="match status" value="1"/>
</dbReference>
<evidence type="ECO:0000256" key="11">
    <source>
        <dbReference type="ARBA" id="ARBA00022908"/>
    </source>
</evidence>
<evidence type="ECO:0000256" key="16">
    <source>
        <dbReference type="ARBA" id="ARBA00023268"/>
    </source>
</evidence>
<evidence type="ECO:0000256" key="13">
    <source>
        <dbReference type="ARBA" id="ARBA00022932"/>
    </source>
</evidence>
<keyword evidence="4" id="KW-0540">Nuclease</keyword>
<evidence type="ECO:0000313" key="22">
    <source>
        <dbReference type="EMBL" id="KAJ4780790.1"/>
    </source>
</evidence>
<keyword evidence="7" id="KW-0255">Endonuclease</keyword>
<keyword evidence="16" id="KW-0511">Multifunctional enzyme</keyword>
<evidence type="ECO:0000256" key="17">
    <source>
        <dbReference type="SAM" id="Coils"/>
    </source>
</evidence>
<dbReference type="Gene3D" id="1.10.340.70">
    <property type="match status" value="1"/>
</dbReference>
<dbReference type="FunFam" id="3.30.420.10:FF:000032">
    <property type="entry name" value="Retrovirus-related Pol polyprotein from transposon 297-like Protein"/>
    <property type="match status" value="1"/>
</dbReference>
<dbReference type="PROSITE" id="PS50878">
    <property type="entry name" value="RT_POL"/>
    <property type="match status" value="1"/>
</dbReference>
<dbReference type="InterPro" id="IPR043502">
    <property type="entry name" value="DNA/RNA_pol_sf"/>
</dbReference>
<dbReference type="InterPro" id="IPR000953">
    <property type="entry name" value="Chromo/chromo_shadow_dom"/>
</dbReference>
<evidence type="ECO:0000259" key="21">
    <source>
        <dbReference type="PROSITE" id="PS50994"/>
    </source>
</evidence>
<protein>
    <submittedName>
        <fullName evidence="22">Polyprotein</fullName>
    </submittedName>
</protein>
<dbReference type="CDD" id="cd01647">
    <property type="entry name" value="RT_LTR"/>
    <property type="match status" value="1"/>
</dbReference>
<dbReference type="InterPro" id="IPR021109">
    <property type="entry name" value="Peptidase_aspartic_dom_sf"/>
</dbReference>
<organism evidence="22 23">
    <name type="scientific">Rhynchospora pubera</name>
    <dbReference type="NCBI Taxonomy" id="906938"/>
    <lineage>
        <taxon>Eukaryota</taxon>
        <taxon>Viridiplantae</taxon>
        <taxon>Streptophyta</taxon>
        <taxon>Embryophyta</taxon>
        <taxon>Tracheophyta</taxon>
        <taxon>Spermatophyta</taxon>
        <taxon>Magnoliopsida</taxon>
        <taxon>Liliopsida</taxon>
        <taxon>Poales</taxon>
        <taxon>Cyperaceae</taxon>
        <taxon>Cyperoideae</taxon>
        <taxon>Rhynchosporeae</taxon>
        <taxon>Rhynchospora</taxon>
    </lineage>
</organism>
<dbReference type="InterPro" id="IPR041588">
    <property type="entry name" value="Integrase_H2C2"/>
</dbReference>
<dbReference type="GO" id="GO:0015074">
    <property type="term" value="P:DNA integration"/>
    <property type="evidence" value="ECO:0007669"/>
    <property type="project" value="UniProtKB-KW"/>
</dbReference>
<dbReference type="SUPFAM" id="SSF53098">
    <property type="entry name" value="Ribonuclease H-like"/>
    <property type="match status" value="1"/>
</dbReference>
<dbReference type="GO" id="GO:0003677">
    <property type="term" value="F:DNA binding"/>
    <property type="evidence" value="ECO:0007669"/>
    <property type="project" value="UniProtKB-KW"/>
</dbReference>
<feature type="region of interest" description="Disordered" evidence="18">
    <location>
        <begin position="320"/>
        <end position="349"/>
    </location>
</feature>
<feature type="region of interest" description="Disordered" evidence="18">
    <location>
        <begin position="75"/>
        <end position="127"/>
    </location>
</feature>
<dbReference type="Gene3D" id="3.30.70.270">
    <property type="match status" value="2"/>
</dbReference>
<keyword evidence="1" id="KW-0645">Protease</keyword>
<dbReference type="InterPro" id="IPR036397">
    <property type="entry name" value="RNaseH_sf"/>
</dbReference>
<dbReference type="GO" id="GO:0003723">
    <property type="term" value="F:RNA binding"/>
    <property type="evidence" value="ECO:0007669"/>
    <property type="project" value="UniProtKB-KW"/>
</dbReference>
<dbReference type="GO" id="GO:0046872">
    <property type="term" value="F:metal ion binding"/>
    <property type="evidence" value="ECO:0007669"/>
    <property type="project" value="UniProtKB-KW"/>
</dbReference>
<dbReference type="GO" id="GO:0006508">
    <property type="term" value="P:proteolysis"/>
    <property type="evidence" value="ECO:0007669"/>
    <property type="project" value="UniProtKB-KW"/>
</dbReference>
<dbReference type="CDD" id="cd09274">
    <property type="entry name" value="RNase_HI_RT_Ty3"/>
    <property type="match status" value="1"/>
</dbReference>
<feature type="compositionally biased region" description="Basic and acidic residues" evidence="18">
    <location>
        <begin position="320"/>
        <end position="332"/>
    </location>
</feature>
<keyword evidence="23" id="KW-1185">Reference proteome</keyword>
<dbReference type="GO" id="GO:0006310">
    <property type="term" value="P:DNA recombination"/>
    <property type="evidence" value="ECO:0007669"/>
    <property type="project" value="UniProtKB-KW"/>
</dbReference>
<dbReference type="InterPro" id="IPR000477">
    <property type="entry name" value="RT_dom"/>
</dbReference>
<evidence type="ECO:0000256" key="12">
    <source>
        <dbReference type="ARBA" id="ARBA00022918"/>
    </source>
</evidence>
<dbReference type="Pfam" id="PF00078">
    <property type="entry name" value="RVT_1"/>
    <property type="match status" value="1"/>
</dbReference>
<keyword evidence="5" id="KW-0479">Metal-binding</keyword>
<dbReference type="InterPro" id="IPR012337">
    <property type="entry name" value="RNaseH-like_sf"/>
</dbReference>
<dbReference type="InterPro" id="IPR056924">
    <property type="entry name" value="SH3_Tf2-1"/>
</dbReference>
<name>A0AAV8EKJ9_9POAL</name>
<dbReference type="SUPFAM" id="SSF50630">
    <property type="entry name" value="Acid proteases"/>
    <property type="match status" value="1"/>
</dbReference>
<dbReference type="PROSITE" id="PS50013">
    <property type="entry name" value="CHROMO_2"/>
    <property type="match status" value="1"/>
</dbReference>
<dbReference type="InterPro" id="IPR001969">
    <property type="entry name" value="Aspartic_peptidase_AS"/>
</dbReference>
<dbReference type="Pfam" id="PF00665">
    <property type="entry name" value="rve"/>
    <property type="match status" value="1"/>
</dbReference>
<dbReference type="InterPro" id="IPR043128">
    <property type="entry name" value="Rev_trsase/Diguanyl_cyclase"/>
</dbReference>
<evidence type="ECO:0000256" key="6">
    <source>
        <dbReference type="ARBA" id="ARBA00022750"/>
    </source>
</evidence>
<dbReference type="Pfam" id="PF24626">
    <property type="entry name" value="SH3_Tf2-1"/>
    <property type="match status" value="1"/>
</dbReference>
<reference evidence="22" key="1">
    <citation type="submission" date="2022-08" db="EMBL/GenBank/DDBJ databases">
        <authorList>
            <person name="Marques A."/>
        </authorList>
    </citation>
    <scope>NUCLEOTIDE SEQUENCE</scope>
    <source>
        <strain evidence="22">RhyPub2mFocal</strain>
        <tissue evidence="22">Leaves</tissue>
    </source>
</reference>
<dbReference type="Pfam" id="PF00385">
    <property type="entry name" value="Chromo"/>
    <property type="match status" value="1"/>
</dbReference>
<evidence type="ECO:0000256" key="1">
    <source>
        <dbReference type="ARBA" id="ARBA00022670"/>
    </source>
</evidence>
<feature type="domain" description="Reverse transcriptase" evidence="20">
    <location>
        <begin position="663"/>
        <end position="842"/>
    </location>
</feature>
<dbReference type="InterPro" id="IPR041577">
    <property type="entry name" value="RT_RNaseH_2"/>
</dbReference>
<sequence>MPPKQASVPPLDPNTNELSSQLLAAINHAFENQVAPLKEELKAMKDASSKMGHVGSRMDSLEAMLGRFLHFHEKQPEASVPPPHIPNRGTGMGHDKKVPSASRGILDTPIFSDRPPSPPEEDKRGKYGKFTDTNFQGHRITLPKLDFPSFNGTEILTWVEDSEFYFEVFQIPEIYKTRLAITHFQGDARSWYRGFIINKPDPPWPVLVEEVKARFTIDGSDNPLELFRKVVHTGSIDEYIRSFERMKSRLTSATQIQSEDFYLFGFLSGLRAELKYTVEMCQPINLTQAYKLARQAELSLQGQEQRGKWVAKPVIPFSPRLDKPKDFPDRKLLPPPPPKQTLPPTSFSNLSRDQMRQLGLCFYCGEKYNRDHKCQKRKLLLLEAIDSWGSESSDIQQSAEPIIDDTYTEEGYEHADISMCSPHDKHNSQTLKFKGVIQQLPIMALIDSGSTHSFLHPAVVTLLQLPTIPSPPMMVKTASGSKLLSNMRCEALTFSLQQHEFQATLRILEVQGYDLILGMDWITQMGPMLIDGAKGMVQLTCGGTTIKLQVQNEMAELKLCDGSINVSQELHKGNEVIVAQLFTTWVGPLSDTNAQPQKVIPQELQQVVSTYSNVFADPTSLPPERLLDHHIQLKPDAQPINIRPYRFSHFQKLEIEKIVEELLQSGYVRPSTSPFASPILLVKKKDQTWRLCVDYRRLNDYTVKNKFPIPIIDDLLDELRGATIFSKIDLKSGYHQIRMAAPDIPKTTFRTHMGHYEFTVMPFGLTNAQATFQALMNSIFKPYLRKFLLVFFDDILIYSSSMSEHAIHLTLTLQLLQQHQLFAKLSKCEIDTPTVEYIGHIISAEGVATDPAKIEAMVSWPIPKTVKQLRGFLGLTGYYRKFIQSYGLISRPLTDLLKKDAFKWNSEAQLAFTELKAAMTAAPVLALPDFTKPFIIETDASQNGLGAVLMQEKRPIAFLSKALGPKNQSLSTYELLAVVTAVTKWRHYLIGGSFVIRTDHISLKHLLEQKINTSMQHKSLSKLLGLTYTIEYKKGTHNVVVDALSRRDGTSEESSELCMVSEIIPQWVTELQGSYVNDSWIVQLRKQLTEAHDRPSHLSEHQGLLRYKGRICVGETDGWRSKLLHELHNSSIGGHSGALVTYKRVKALFYWPAMRKSVMDHVRSCDICQIVKPEHVPLRGLLQPLPVPAEAWSSIGMDFITGLPKSDGKEVLLVVVDRLTKYGHFIPLAHPYSAATVAQAFLDNVYKLHGLPASIVSDRGPVFTSRFWQEIMDKLGIKLNLSTAYHPQSDGQVERVNQCVETYLRSMVFNQQKQWAKWIPLAEYWYNTNFHSSLSITPFKALYGYDPPSLPLGSAPKCTVEAVNVVLRDRQQILTDLRSQLVKAQERMKKLADIHRSEREFSKGDWVYLKLQPYRQLSVSGCQNNKLSPRFYGPYEILEKIGQVAYRLNLPVNSSIHPVIHVSQLKEKIGNGQVIFPTLPLVGLQPPVQLEPELILERRMIKRRNAAVPQILVKWLNQPHEEATWEDYTVMQHKFPHINLEDKVVVKGRGMSDAGEGIKATADKEDVCEIAEELQLEAIHCLANDVIQKAVRWIIRQ</sequence>
<evidence type="ECO:0000259" key="19">
    <source>
        <dbReference type="PROSITE" id="PS50013"/>
    </source>
</evidence>
<evidence type="ECO:0000256" key="15">
    <source>
        <dbReference type="ARBA" id="ARBA00023172"/>
    </source>
</evidence>
<dbReference type="InterPro" id="IPR050951">
    <property type="entry name" value="Retrovirus_Pol_polyprotein"/>
</dbReference>
<dbReference type="Pfam" id="PF17919">
    <property type="entry name" value="RT_RNaseH_2"/>
    <property type="match status" value="1"/>
</dbReference>
<dbReference type="InterPro" id="IPR016197">
    <property type="entry name" value="Chromo-like_dom_sf"/>
</dbReference>
<evidence type="ECO:0000256" key="18">
    <source>
        <dbReference type="SAM" id="MobiDB-lite"/>
    </source>
</evidence>
<keyword evidence="13" id="KW-0239">DNA-directed DNA polymerase</keyword>
<dbReference type="Pfam" id="PF03732">
    <property type="entry name" value="Retrotrans_gag"/>
    <property type="match status" value="1"/>
</dbReference>
<dbReference type="PANTHER" id="PTHR37984">
    <property type="entry name" value="PROTEIN CBG26694"/>
    <property type="match status" value="1"/>
</dbReference>
<evidence type="ECO:0000256" key="4">
    <source>
        <dbReference type="ARBA" id="ARBA00022722"/>
    </source>
</evidence>
<evidence type="ECO:0000256" key="3">
    <source>
        <dbReference type="ARBA" id="ARBA00022695"/>
    </source>
</evidence>
<keyword evidence="14" id="KW-0238">DNA-binding</keyword>
<keyword evidence="9" id="KW-0460">Magnesium</keyword>
<dbReference type="Proteomes" id="UP001140206">
    <property type="component" value="Chromosome 3"/>
</dbReference>
<proteinExistence type="predicted"/>
<dbReference type="SUPFAM" id="SSF54160">
    <property type="entry name" value="Chromo domain-like"/>
    <property type="match status" value="1"/>
</dbReference>
<keyword evidence="15" id="KW-0233">DNA recombination</keyword>
<keyword evidence="10" id="KW-0694">RNA-binding</keyword>
<dbReference type="FunFam" id="3.30.70.270:FF:000020">
    <property type="entry name" value="Transposon Tf2-6 polyprotein-like Protein"/>
    <property type="match status" value="1"/>
</dbReference>
<dbReference type="GO" id="GO:0004519">
    <property type="term" value="F:endonuclease activity"/>
    <property type="evidence" value="ECO:0007669"/>
    <property type="project" value="UniProtKB-KW"/>
</dbReference>
<dbReference type="Gene3D" id="3.10.20.370">
    <property type="match status" value="1"/>
</dbReference>
<gene>
    <name evidence="22" type="ORF">LUZ62_065047</name>
</gene>
<dbReference type="GO" id="GO:0003964">
    <property type="term" value="F:RNA-directed DNA polymerase activity"/>
    <property type="evidence" value="ECO:0007669"/>
    <property type="project" value="UniProtKB-KW"/>
</dbReference>
<feature type="domain" description="Chromo" evidence="19">
    <location>
        <begin position="1490"/>
        <end position="1526"/>
    </location>
</feature>
<keyword evidence="8" id="KW-0378">Hydrolase</keyword>
<dbReference type="PROSITE" id="PS50994">
    <property type="entry name" value="INTEGRASE"/>
    <property type="match status" value="1"/>
</dbReference>
<dbReference type="InterPro" id="IPR001584">
    <property type="entry name" value="Integrase_cat-core"/>
</dbReference>
<evidence type="ECO:0000256" key="5">
    <source>
        <dbReference type="ARBA" id="ARBA00022723"/>
    </source>
</evidence>
<evidence type="ECO:0000313" key="23">
    <source>
        <dbReference type="Proteomes" id="UP001140206"/>
    </source>
</evidence>
<evidence type="ECO:0000256" key="8">
    <source>
        <dbReference type="ARBA" id="ARBA00022801"/>
    </source>
</evidence>
<dbReference type="Pfam" id="PF17921">
    <property type="entry name" value="Integrase_H2C2"/>
    <property type="match status" value="1"/>
</dbReference>
<evidence type="ECO:0000256" key="9">
    <source>
        <dbReference type="ARBA" id="ARBA00022842"/>
    </source>
</evidence>
<comment type="caution">
    <text evidence="22">The sequence shown here is derived from an EMBL/GenBank/DDBJ whole genome shotgun (WGS) entry which is preliminary data.</text>
</comment>
<keyword evidence="6" id="KW-0064">Aspartyl protease</keyword>
<keyword evidence="12" id="KW-0695">RNA-directed DNA polymerase</keyword>
<dbReference type="InterPro" id="IPR023780">
    <property type="entry name" value="Chromo_domain"/>
</dbReference>
<dbReference type="InterPro" id="IPR005162">
    <property type="entry name" value="Retrotrans_gag_dom"/>
</dbReference>
<feature type="domain" description="Integrase catalytic" evidence="21">
    <location>
        <begin position="1182"/>
        <end position="1346"/>
    </location>
</feature>
<dbReference type="PANTHER" id="PTHR37984:SF5">
    <property type="entry name" value="PROTEIN NYNRIN-LIKE"/>
    <property type="match status" value="1"/>
</dbReference>
<dbReference type="PROSITE" id="PS00141">
    <property type="entry name" value="ASP_PROTEASE"/>
    <property type="match status" value="1"/>
</dbReference>
<dbReference type="GO" id="GO:0003887">
    <property type="term" value="F:DNA-directed DNA polymerase activity"/>
    <property type="evidence" value="ECO:0007669"/>
    <property type="project" value="UniProtKB-KW"/>
</dbReference>
<evidence type="ECO:0000256" key="2">
    <source>
        <dbReference type="ARBA" id="ARBA00022679"/>
    </source>
</evidence>
<evidence type="ECO:0000256" key="14">
    <source>
        <dbReference type="ARBA" id="ARBA00023125"/>
    </source>
</evidence>
<accession>A0AAV8EKJ9</accession>